<gene>
    <name evidence="1" type="ORF">K1T71_011909</name>
</gene>
<evidence type="ECO:0000313" key="2">
    <source>
        <dbReference type="Proteomes" id="UP000824533"/>
    </source>
</evidence>
<name>A0ACC1CMG7_9NEOP</name>
<comment type="caution">
    <text evidence="1">The sequence shown here is derived from an EMBL/GenBank/DDBJ whole genome shotgun (WGS) entry which is preliminary data.</text>
</comment>
<protein>
    <submittedName>
        <fullName evidence="1">Uncharacterized protein</fullName>
    </submittedName>
</protein>
<keyword evidence="2" id="KW-1185">Reference proteome</keyword>
<proteinExistence type="predicted"/>
<dbReference type="Proteomes" id="UP000824533">
    <property type="component" value="Linkage Group LG21"/>
</dbReference>
<organism evidence="1 2">
    <name type="scientific">Dendrolimus kikuchii</name>
    <dbReference type="NCBI Taxonomy" id="765133"/>
    <lineage>
        <taxon>Eukaryota</taxon>
        <taxon>Metazoa</taxon>
        <taxon>Ecdysozoa</taxon>
        <taxon>Arthropoda</taxon>
        <taxon>Hexapoda</taxon>
        <taxon>Insecta</taxon>
        <taxon>Pterygota</taxon>
        <taxon>Neoptera</taxon>
        <taxon>Endopterygota</taxon>
        <taxon>Lepidoptera</taxon>
        <taxon>Glossata</taxon>
        <taxon>Ditrysia</taxon>
        <taxon>Bombycoidea</taxon>
        <taxon>Lasiocampidae</taxon>
        <taxon>Dendrolimus</taxon>
    </lineage>
</organism>
<evidence type="ECO:0000313" key="1">
    <source>
        <dbReference type="EMBL" id="KAJ0172770.1"/>
    </source>
</evidence>
<sequence>MPTDIMSGTCRSEHFGQSFGKKRGESEVKSGFLVLLGPGGMRQDVRVVVYRTSLEHFAVIYPRKRLSKPIGVVNLRNTAVEQAETNSGFIIRQKGYDNTVSAKFLCAEREVTAWMAAFTTRSSPHSQHTSLPRNIGDDADIN</sequence>
<reference evidence="1 2" key="1">
    <citation type="journal article" date="2021" name="Front. Genet.">
        <title>Chromosome-Level Genome Assembly Reveals Significant Gene Expansion in the Toll and IMD Signaling Pathways of Dendrolimus kikuchii.</title>
        <authorList>
            <person name="Zhou J."/>
            <person name="Wu P."/>
            <person name="Xiong Z."/>
            <person name="Liu N."/>
            <person name="Zhao N."/>
            <person name="Ji M."/>
            <person name="Qiu Y."/>
            <person name="Yang B."/>
        </authorList>
    </citation>
    <scope>NUCLEOTIDE SEQUENCE [LARGE SCALE GENOMIC DNA]</scope>
    <source>
        <strain evidence="1">Ann1</strain>
    </source>
</reference>
<dbReference type="EMBL" id="CM034407">
    <property type="protein sequence ID" value="KAJ0172770.1"/>
    <property type="molecule type" value="Genomic_DNA"/>
</dbReference>
<accession>A0ACC1CMG7</accession>